<name>A0A6G8Q3I2_9ACTN</name>
<gene>
    <name evidence="2" type="ORF">GBA65_21465</name>
</gene>
<protein>
    <submittedName>
        <fullName evidence="2">Uncharacterized protein</fullName>
    </submittedName>
</protein>
<dbReference type="RefSeq" id="WP_166398729.1">
    <property type="nucleotide sequence ID" value="NZ_CP045122.1"/>
</dbReference>
<keyword evidence="2" id="KW-0614">Plasmid</keyword>
<keyword evidence="3" id="KW-1185">Reference proteome</keyword>
<accession>A0A6G8Q3I2</accession>
<dbReference type="Proteomes" id="UP000502706">
    <property type="component" value="Plasmid unnamed1"/>
</dbReference>
<evidence type="ECO:0000256" key="1">
    <source>
        <dbReference type="SAM" id="MobiDB-lite"/>
    </source>
</evidence>
<evidence type="ECO:0000313" key="3">
    <source>
        <dbReference type="Proteomes" id="UP000502706"/>
    </source>
</evidence>
<dbReference type="EMBL" id="CP045122">
    <property type="protein sequence ID" value="QIN81016.1"/>
    <property type="molecule type" value="Genomic_DNA"/>
</dbReference>
<feature type="region of interest" description="Disordered" evidence="1">
    <location>
        <begin position="61"/>
        <end position="94"/>
    </location>
</feature>
<evidence type="ECO:0000313" key="2">
    <source>
        <dbReference type="EMBL" id="QIN81016.1"/>
    </source>
</evidence>
<dbReference type="KEGG" id="rmar:GBA65_21465"/>
<sequence>MAPGGRAEDERRLLPPLLCSGELLASLGHALLALKRLSRRVDGQIHFADVGRYSCPNKMEGTVESGTKEAHRALEGLGGKSTRGETLGAPTRSP</sequence>
<reference evidence="2 3" key="1">
    <citation type="submission" date="2019-10" db="EMBL/GenBank/DDBJ databases">
        <title>Rubrobacter sp nov SCSIO 52915 isolated from a deep-sea sediment in the South China Sea.</title>
        <authorList>
            <person name="Chen R.W."/>
        </authorList>
    </citation>
    <scope>NUCLEOTIDE SEQUENCE [LARGE SCALE GENOMIC DNA]</scope>
    <source>
        <strain evidence="2 3">SCSIO 52915</strain>
        <plasmid evidence="2 3">unnamed1</plasmid>
    </source>
</reference>
<proteinExistence type="predicted"/>
<organism evidence="2 3">
    <name type="scientific">Rubrobacter marinus</name>
    <dbReference type="NCBI Taxonomy" id="2653852"/>
    <lineage>
        <taxon>Bacteria</taxon>
        <taxon>Bacillati</taxon>
        <taxon>Actinomycetota</taxon>
        <taxon>Rubrobacteria</taxon>
        <taxon>Rubrobacterales</taxon>
        <taxon>Rubrobacteraceae</taxon>
        <taxon>Rubrobacter</taxon>
    </lineage>
</organism>
<geneLocation type="plasmid" evidence="2 3">
    <name>unnamed1</name>
</geneLocation>
<dbReference type="AlphaFoldDB" id="A0A6G8Q3I2"/>